<dbReference type="EMBL" id="LAZR01060201">
    <property type="protein sequence ID" value="KKK66181.1"/>
    <property type="molecule type" value="Genomic_DNA"/>
</dbReference>
<accession>A0A0F9A1X0</accession>
<protein>
    <submittedName>
        <fullName evidence="1">Uncharacterized protein</fullName>
    </submittedName>
</protein>
<organism evidence="1">
    <name type="scientific">marine sediment metagenome</name>
    <dbReference type="NCBI Taxonomy" id="412755"/>
    <lineage>
        <taxon>unclassified sequences</taxon>
        <taxon>metagenomes</taxon>
        <taxon>ecological metagenomes</taxon>
    </lineage>
</organism>
<gene>
    <name evidence="1" type="ORF">LCGC14_2966670</name>
</gene>
<comment type="caution">
    <text evidence="1">The sequence shown here is derived from an EMBL/GenBank/DDBJ whole genome shotgun (WGS) entry which is preliminary data.</text>
</comment>
<dbReference type="AlphaFoldDB" id="A0A0F9A1X0"/>
<evidence type="ECO:0000313" key="1">
    <source>
        <dbReference type="EMBL" id="KKK66181.1"/>
    </source>
</evidence>
<proteinExistence type="predicted"/>
<reference evidence="1" key="1">
    <citation type="journal article" date="2015" name="Nature">
        <title>Complex archaea that bridge the gap between prokaryotes and eukaryotes.</title>
        <authorList>
            <person name="Spang A."/>
            <person name="Saw J.H."/>
            <person name="Jorgensen S.L."/>
            <person name="Zaremba-Niedzwiedzka K."/>
            <person name="Martijn J."/>
            <person name="Lind A.E."/>
            <person name="van Eijk R."/>
            <person name="Schleper C."/>
            <person name="Guy L."/>
            <person name="Ettema T.J."/>
        </authorList>
    </citation>
    <scope>NUCLEOTIDE SEQUENCE</scope>
</reference>
<name>A0A0F9A1X0_9ZZZZ</name>
<sequence>MSYCPEHGAEMAIRTRDLVGYVNGSATYDCPEGETWLYNADEGTYRCVGDSLEVTQPCATPSRSRT</sequence>